<feature type="domain" description="Cupin type-2" evidence="1">
    <location>
        <begin position="41"/>
        <end position="106"/>
    </location>
</feature>
<evidence type="ECO:0000313" key="5">
    <source>
        <dbReference type="Proteomes" id="UP000078116"/>
    </source>
</evidence>
<proteinExistence type="predicted"/>
<dbReference type="OrthoDB" id="2886949at2"/>
<dbReference type="InterPro" id="IPR014710">
    <property type="entry name" value="RmlC-like_jellyroll"/>
</dbReference>
<gene>
    <name evidence="2" type="ORF">A6V36_08265</name>
    <name evidence="3" type="ORF">A6V37_02595</name>
</gene>
<dbReference type="InterPro" id="IPR013096">
    <property type="entry name" value="Cupin_2"/>
</dbReference>
<accession>A0A1A9N7S2</accession>
<dbReference type="InterPro" id="IPR011051">
    <property type="entry name" value="RmlC_Cupin_sf"/>
</dbReference>
<dbReference type="SUPFAM" id="SSF51182">
    <property type="entry name" value="RmlC-like cupins"/>
    <property type="match status" value="1"/>
</dbReference>
<dbReference type="Pfam" id="PF07883">
    <property type="entry name" value="Cupin_2"/>
    <property type="match status" value="1"/>
</dbReference>
<dbReference type="AlphaFoldDB" id="A0A1A9N7S2"/>
<reference evidence="4 5" key="1">
    <citation type="submission" date="2016-04" db="EMBL/GenBank/DDBJ databases">
        <title>Reclassification of Paraburkholderia panaciterrae (Farh et al. 2015) Dobritsa &amp; Samadpour 2016 as a later homotypic synonym of Paraburkholderia ginsengiterrae (Farh et al. 2015) Dobritsa &amp; Samadpour 2016.</title>
        <authorList>
            <person name="Dobritsa A.P."/>
            <person name="Kutumbaka K."/>
            <person name="Samadpour M."/>
        </authorList>
    </citation>
    <scope>NUCLEOTIDE SEQUENCE [LARGE SCALE GENOMIC DNA]</scope>
    <source>
        <strain evidence="3 5">DCY85</strain>
        <strain evidence="2 4">DCY85-1</strain>
    </source>
</reference>
<dbReference type="EMBL" id="LXJZ01000198">
    <property type="protein sequence ID" value="OAJ54831.1"/>
    <property type="molecule type" value="Genomic_DNA"/>
</dbReference>
<organism evidence="3 5">
    <name type="scientific">Paraburkholderia ginsengiterrae</name>
    <dbReference type="NCBI Taxonomy" id="1462993"/>
    <lineage>
        <taxon>Bacteria</taxon>
        <taxon>Pseudomonadati</taxon>
        <taxon>Pseudomonadota</taxon>
        <taxon>Betaproteobacteria</taxon>
        <taxon>Burkholderiales</taxon>
        <taxon>Burkholderiaceae</taxon>
        <taxon>Paraburkholderia</taxon>
    </lineage>
</organism>
<dbReference type="CDD" id="cd20299">
    <property type="entry name" value="cupin_YP766765-like"/>
    <property type="match status" value="1"/>
</dbReference>
<keyword evidence="4" id="KW-1185">Reference proteome</keyword>
<name>A0A1A9N7S2_9BURK</name>
<evidence type="ECO:0000313" key="4">
    <source>
        <dbReference type="Proteomes" id="UP000077961"/>
    </source>
</evidence>
<dbReference type="Gene3D" id="2.60.120.10">
    <property type="entry name" value="Jelly Rolls"/>
    <property type="match status" value="1"/>
</dbReference>
<evidence type="ECO:0000259" key="1">
    <source>
        <dbReference type="Pfam" id="PF07883"/>
    </source>
</evidence>
<sequence length="117" mass="12744">MNVTRFEEAPEYFPPNHFSMRCVRLQGHEAGPAESLWLGVSAIEPGGYTTLDASPVEKHYVVLEGQVTVVTGEGEVALSAFDSCRLAPGERRALQNRSGRPAKILLAMPFPQPGHGR</sequence>
<dbReference type="EMBL" id="LXKA01000221">
    <property type="protein sequence ID" value="OAJ61016.1"/>
    <property type="molecule type" value="Genomic_DNA"/>
</dbReference>
<dbReference type="Proteomes" id="UP000078116">
    <property type="component" value="Unassembled WGS sequence"/>
</dbReference>
<evidence type="ECO:0000313" key="3">
    <source>
        <dbReference type="EMBL" id="OAJ61016.1"/>
    </source>
</evidence>
<dbReference type="Proteomes" id="UP000077961">
    <property type="component" value="Unassembled WGS sequence"/>
</dbReference>
<protein>
    <recommendedName>
        <fullName evidence="1">Cupin type-2 domain-containing protein</fullName>
    </recommendedName>
</protein>
<dbReference type="STRING" id="1462993.A6V36_08265"/>
<dbReference type="RefSeq" id="WP_064270379.1">
    <property type="nucleotide sequence ID" value="NZ_LXJZ01000198.1"/>
</dbReference>
<evidence type="ECO:0000313" key="2">
    <source>
        <dbReference type="EMBL" id="OAJ54831.1"/>
    </source>
</evidence>
<comment type="caution">
    <text evidence="3">The sequence shown here is derived from an EMBL/GenBank/DDBJ whole genome shotgun (WGS) entry which is preliminary data.</text>
</comment>